<dbReference type="EMBL" id="JBCGDO010000012">
    <property type="protein sequence ID" value="MEM0542922.1"/>
    <property type="molecule type" value="Genomic_DNA"/>
</dbReference>
<dbReference type="RefSeq" id="WP_342696125.1">
    <property type="nucleotide sequence ID" value="NZ_JBCGDO010000012.1"/>
</dbReference>
<reference evidence="1 2" key="1">
    <citation type="submission" date="2024-03" db="EMBL/GenBank/DDBJ databases">
        <title>Two novel species of the genus Flavobacterium exhibiting potentially degradation of complex polysaccharides.</title>
        <authorList>
            <person name="Lian X."/>
        </authorList>
    </citation>
    <scope>NUCLEOTIDE SEQUENCE [LARGE SCALE GENOMIC DNA]</scope>
    <source>
        <strain evidence="2">j3</strain>
    </source>
</reference>
<dbReference type="Proteomes" id="UP001460072">
    <property type="component" value="Unassembled WGS sequence"/>
</dbReference>
<organism evidence="1 2">
    <name type="scientific">Flavobacterium aureirubrum</name>
    <dbReference type="NCBI Taxonomy" id="3133147"/>
    <lineage>
        <taxon>Bacteria</taxon>
        <taxon>Pseudomonadati</taxon>
        <taxon>Bacteroidota</taxon>
        <taxon>Flavobacteriia</taxon>
        <taxon>Flavobacteriales</taxon>
        <taxon>Flavobacteriaceae</taxon>
        <taxon>Flavobacterium</taxon>
    </lineage>
</organism>
<evidence type="ECO:0000313" key="2">
    <source>
        <dbReference type="Proteomes" id="UP001460072"/>
    </source>
</evidence>
<accession>A0ABU9N5D6</accession>
<name>A0ABU9N5D6_9FLAO</name>
<comment type="caution">
    <text evidence="1">The sequence shown here is derived from an EMBL/GenBank/DDBJ whole genome shotgun (WGS) entry which is preliminary data.</text>
</comment>
<gene>
    <name evidence="1" type="ORF">WFZ85_09845</name>
</gene>
<protein>
    <submittedName>
        <fullName evidence="1">Uncharacterized protein</fullName>
    </submittedName>
</protein>
<keyword evidence="2" id="KW-1185">Reference proteome</keyword>
<proteinExistence type="predicted"/>
<sequence length="71" mass="7139">MKKILNRAKAPTPKFFKVLRTVGLALAAVGGTILAAPIALPAIVTTIGGYATVAGGVLSATSQLTTTDDSK</sequence>
<evidence type="ECO:0000313" key="1">
    <source>
        <dbReference type="EMBL" id="MEM0542922.1"/>
    </source>
</evidence>